<feature type="compositionally biased region" description="Low complexity" evidence="1">
    <location>
        <begin position="45"/>
        <end position="55"/>
    </location>
</feature>
<reference evidence="2 3" key="1">
    <citation type="submission" date="2018-11" db="EMBL/GenBank/DDBJ databases">
        <authorList>
            <consortium name="Pathogen Informatics"/>
        </authorList>
    </citation>
    <scope>NUCLEOTIDE SEQUENCE [LARGE SCALE GENOMIC DNA]</scope>
    <source>
        <strain evidence="2 3">Egypt</strain>
    </source>
</reference>
<accession>A0A3P8L727</accession>
<name>A0A3P8L727_9TREM</name>
<dbReference type="Proteomes" id="UP000272942">
    <property type="component" value="Unassembled WGS sequence"/>
</dbReference>
<gene>
    <name evidence="2" type="ORF">ECPE_LOCUS15201</name>
</gene>
<keyword evidence="3" id="KW-1185">Reference proteome</keyword>
<feature type="compositionally biased region" description="Polar residues" evidence="1">
    <location>
        <begin position="30"/>
        <end position="44"/>
    </location>
</feature>
<proteinExistence type="predicted"/>
<dbReference type="AlphaFoldDB" id="A0A3P8L727"/>
<organism evidence="2 3">
    <name type="scientific">Echinostoma caproni</name>
    <dbReference type="NCBI Taxonomy" id="27848"/>
    <lineage>
        <taxon>Eukaryota</taxon>
        <taxon>Metazoa</taxon>
        <taxon>Spiralia</taxon>
        <taxon>Lophotrochozoa</taxon>
        <taxon>Platyhelminthes</taxon>
        <taxon>Trematoda</taxon>
        <taxon>Digenea</taxon>
        <taxon>Plagiorchiida</taxon>
        <taxon>Echinostomata</taxon>
        <taxon>Echinostomatoidea</taxon>
        <taxon>Echinostomatidae</taxon>
        <taxon>Echinostoma</taxon>
    </lineage>
</organism>
<evidence type="ECO:0000313" key="3">
    <source>
        <dbReference type="Proteomes" id="UP000272942"/>
    </source>
</evidence>
<feature type="compositionally biased region" description="Polar residues" evidence="1">
    <location>
        <begin position="1"/>
        <end position="12"/>
    </location>
</feature>
<sequence length="128" mass="13880">MLDSTMPKSNSIRVEYAEIGTTGDRRRTPNGDSRQLQHRSPNVLSPSSEQYPPEQSDYRSIQNPDSSISLEQFAALLSGTQLTASDHGKVRCPAAATALAAGESGEQIFPLLIDSLVQQLPGQCEFFA</sequence>
<protein>
    <submittedName>
        <fullName evidence="2">Uncharacterized protein</fullName>
    </submittedName>
</protein>
<dbReference type="EMBL" id="UZAN01059832">
    <property type="protein sequence ID" value="VDP92473.1"/>
    <property type="molecule type" value="Genomic_DNA"/>
</dbReference>
<evidence type="ECO:0000256" key="1">
    <source>
        <dbReference type="SAM" id="MobiDB-lite"/>
    </source>
</evidence>
<evidence type="ECO:0000313" key="2">
    <source>
        <dbReference type="EMBL" id="VDP92473.1"/>
    </source>
</evidence>
<feature type="region of interest" description="Disordered" evidence="1">
    <location>
        <begin position="1"/>
        <end position="64"/>
    </location>
</feature>